<keyword evidence="7" id="KW-0943">RNA-mediated gene silencing</keyword>
<comment type="subcellular location">
    <subcellularLocation>
        <location evidence="2">Cytoplasm</location>
    </subcellularLocation>
    <subcellularLocation>
        <location evidence="1">Nucleus</location>
    </subcellularLocation>
</comment>
<name>A0A815DDX5_ADIRI</name>
<evidence type="ECO:0000313" key="11">
    <source>
        <dbReference type="EMBL" id="CAF1542625.1"/>
    </source>
</evidence>
<evidence type="ECO:0000256" key="9">
    <source>
        <dbReference type="ARBA" id="ARBA00023242"/>
    </source>
</evidence>
<evidence type="ECO:0000313" key="10">
    <source>
        <dbReference type="EMBL" id="CAF1292385.1"/>
    </source>
</evidence>
<accession>A0A815DDX5</accession>
<keyword evidence="6" id="KW-0805">Transcription regulation</keyword>
<keyword evidence="12" id="KW-1185">Reference proteome</keyword>
<evidence type="ECO:0000256" key="6">
    <source>
        <dbReference type="ARBA" id="ARBA00023015"/>
    </source>
</evidence>
<dbReference type="EMBL" id="CAJNOJ010000209">
    <property type="protein sequence ID" value="CAF1292385.1"/>
    <property type="molecule type" value="Genomic_DNA"/>
</dbReference>
<keyword evidence="5" id="KW-0963">Cytoplasm</keyword>
<dbReference type="GO" id="GO:0005634">
    <property type="term" value="C:nucleus"/>
    <property type="evidence" value="ECO:0007669"/>
    <property type="project" value="UniProtKB-SubCell"/>
</dbReference>
<sequence length="470" mass="54028">MSLSSSNINLLLNFLNEDTCGSTSTLEQISQDFQREISKSEYLHVGNALLLLLQNRDLTPTVAQRLIIFYLFIEMYKTDQQSISLHPFAPVFLSILQTNGDQSLKSHKHFHWIISPVTRHERILVSLLIKANTNKDIIKKTPNQFLQTDFPINDDQLQKEIHQQLAEHLYQQRQQMPALVQCHIPAVINDPEINTYGYDTLIGGPNCRSANTRQTIEQLLVNNVMEQTIHPEYLRLVPPLHECTIDELVWLSPIPNLDIDTSLFTWDDSMCMSKSAYSEVRLIMDKAYQGAINLQQQQKILDDLDRDPELVHHLGLTPQKLPSLVENNPTISTSCLLKLISSSQMTDYLHTLVQMNMSLHSMEVVNRLSTSMELPRELLHLYISRCIKTCDETKDKYLQSRFVRLVSVLTQSLIRNKVIDIKDLFVEVQGFCVNFRNIKEAAALFQLLKTFDSRNDDAHDSTTLLIVNDE</sequence>
<dbReference type="InterPro" id="IPR019312">
    <property type="entry name" value="CNOT11"/>
</dbReference>
<dbReference type="AlphaFoldDB" id="A0A815DDX5"/>
<reference evidence="10" key="1">
    <citation type="submission" date="2021-02" db="EMBL/GenBank/DDBJ databases">
        <authorList>
            <person name="Nowell W R."/>
        </authorList>
    </citation>
    <scope>NUCLEOTIDE SEQUENCE</scope>
</reference>
<evidence type="ECO:0000313" key="13">
    <source>
        <dbReference type="Proteomes" id="UP000663852"/>
    </source>
</evidence>
<evidence type="ECO:0000313" key="12">
    <source>
        <dbReference type="Proteomes" id="UP000663828"/>
    </source>
</evidence>
<dbReference type="Proteomes" id="UP000663828">
    <property type="component" value="Unassembled WGS sequence"/>
</dbReference>
<evidence type="ECO:0000256" key="7">
    <source>
        <dbReference type="ARBA" id="ARBA00023158"/>
    </source>
</evidence>
<protein>
    <recommendedName>
        <fullName evidence="4">CCR4-NOT transcription complex subunit 11</fullName>
    </recommendedName>
</protein>
<dbReference type="EMBL" id="CAJNOR010005055">
    <property type="protein sequence ID" value="CAF1542625.1"/>
    <property type="molecule type" value="Genomic_DNA"/>
</dbReference>
<dbReference type="GO" id="GO:0030014">
    <property type="term" value="C:CCR4-NOT complex"/>
    <property type="evidence" value="ECO:0007669"/>
    <property type="project" value="InterPro"/>
</dbReference>
<dbReference type="Pfam" id="PF10155">
    <property type="entry name" value="CNOT11"/>
    <property type="match status" value="1"/>
</dbReference>
<dbReference type="PANTHER" id="PTHR15975:SF0">
    <property type="entry name" value="CCR4-NOT TRANSCRIPTION COMPLEX SUBUNIT 11"/>
    <property type="match status" value="1"/>
</dbReference>
<comment type="similarity">
    <text evidence="3">Belongs to the CNOT11 family.</text>
</comment>
<evidence type="ECO:0000256" key="8">
    <source>
        <dbReference type="ARBA" id="ARBA00023163"/>
    </source>
</evidence>
<evidence type="ECO:0000256" key="4">
    <source>
        <dbReference type="ARBA" id="ARBA00014872"/>
    </source>
</evidence>
<keyword evidence="9" id="KW-0539">Nucleus</keyword>
<gene>
    <name evidence="10" type="ORF">EDS130_LOCUS30158</name>
    <name evidence="11" type="ORF">XAT740_LOCUS42296</name>
</gene>
<evidence type="ECO:0000256" key="3">
    <source>
        <dbReference type="ARBA" id="ARBA00008030"/>
    </source>
</evidence>
<dbReference type="Proteomes" id="UP000663852">
    <property type="component" value="Unassembled WGS sequence"/>
</dbReference>
<keyword evidence="8" id="KW-0804">Transcription</keyword>
<comment type="caution">
    <text evidence="10">The sequence shown here is derived from an EMBL/GenBank/DDBJ whole genome shotgun (WGS) entry which is preliminary data.</text>
</comment>
<evidence type="ECO:0000256" key="1">
    <source>
        <dbReference type="ARBA" id="ARBA00004123"/>
    </source>
</evidence>
<organism evidence="10 13">
    <name type="scientific">Adineta ricciae</name>
    <name type="common">Rotifer</name>
    <dbReference type="NCBI Taxonomy" id="249248"/>
    <lineage>
        <taxon>Eukaryota</taxon>
        <taxon>Metazoa</taxon>
        <taxon>Spiralia</taxon>
        <taxon>Gnathifera</taxon>
        <taxon>Rotifera</taxon>
        <taxon>Eurotatoria</taxon>
        <taxon>Bdelloidea</taxon>
        <taxon>Adinetida</taxon>
        <taxon>Adinetidae</taxon>
        <taxon>Adineta</taxon>
    </lineage>
</organism>
<evidence type="ECO:0000256" key="2">
    <source>
        <dbReference type="ARBA" id="ARBA00004496"/>
    </source>
</evidence>
<dbReference type="OrthoDB" id="10265389at2759"/>
<dbReference type="GO" id="GO:0005737">
    <property type="term" value="C:cytoplasm"/>
    <property type="evidence" value="ECO:0007669"/>
    <property type="project" value="UniProtKB-SubCell"/>
</dbReference>
<evidence type="ECO:0000256" key="5">
    <source>
        <dbReference type="ARBA" id="ARBA00022490"/>
    </source>
</evidence>
<dbReference type="PANTHER" id="PTHR15975">
    <property type="entry name" value="CCR4-NOT TRANSCRIPTION COMPLEX SUBUNIT 11"/>
    <property type="match status" value="1"/>
</dbReference>
<dbReference type="GO" id="GO:0031047">
    <property type="term" value="P:regulatory ncRNA-mediated gene silencing"/>
    <property type="evidence" value="ECO:0007669"/>
    <property type="project" value="UniProtKB-KW"/>
</dbReference>
<proteinExistence type="inferred from homology"/>